<keyword evidence="2" id="KW-1185">Reference proteome</keyword>
<evidence type="ECO:0000313" key="2">
    <source>
        <dbReference type="Proteomes" id="UP000265618"/>
    </source>
</evidence>
<reference evidence="1 2" key="1">
    <citation type="journal article" date="2018" name="PLoS ONE">
        <title>The draft genome of Kipferlia bialata reveals reductive genome evolution in fornicate parasites.</title>
        <authorList>
            <person name="Tanifuji G."/>
            <person name="Takabayashi S."/>
            <person name="Kume K."/>
            <person name="Takagi M."/>
            <person name="Nakayama T."/>
            <person name="Kamikawa R."/>
            <person name="Inagaki Y."/>
            <person name="Hashimoto T."/>
        </authorList>
    </citation>
    <scope>NUCLEOTIDE SEQUENCE [LARGE SCALE GENOMIC DNA]</scope>
    <source>
        <strain evidence="1">NY0173</strain>
    </source>
</reference>
<name>A0A391NR39_9EUKA</name>
<comment type="caution">
    <text evidence="1">The sequence shown here is derived from an EMBL/GenBank/DDBJ whole genome shotgun (WGS) entry which is preliminary data.</text>
</comment>
<proteinExistence type="predicted"/>
<feature type="non-terminal residue" evidence="1">
    <location>
        <position position="1"/>
    </location>
</feature>
<protein>
    <submittedName>
        <fullName evidence="1">Uncharacterized protein</fullName>
    </submittedName>
</protein>
<sequence>EEEGEAEYEDEEEDY</sequence>
<dbReference type="EMBL" id="BDIP01002743">
    <property type="protein sequence ID" value="GCA63230.1"/>
    <property type="molecule type" value="Genomic_DNA"/>
</dbReference>
<evidence type="ECO:0000313" key="1">
    <source>
        <dbReference type="EMBL" id="GCA63230.1"/>
    </source>
</evidence>
<dbReference type="Proteomes" id="UP000265618">
    <property type="component" value="Unassembled WGS sequence"/>
</dbReference>
<organism evidence="1 2">
    <name type="scientific">Kipferlia bialata</name>
    <dbReference type="NCBI Taxonomy" id="797122"/>
    <lineage>
        <taxon>Eukaryota</taxon>
        <taxon>Metamonada</taxon>
        <taxon>Carpediemonas-like organisms</taxon>
        <taxon>Kipferlia</taxon>
    </lineage>
</organism>
<accession>A0A391NR39</accession>
<gene>
    <name evidence="1" type="ORF">KIPB_008670</name>
</gene>